<keyword evidence="2" id="KW-1185">Reference proteome</keyword>
<gene>
    <name evidence="1" type="ORF">Poli38472_009948</name>
</gene>
<evidence type="ECO:0000313" key="1">
    <source>
        <dbReference type="EMBL" id="TMW58389.1"/>
    </source>
</evidence>
<dbReference type="Pfam" id="PF05630">
    <property type="entry name" value="NPP1"/>
    <property type="match status" value="1"/>
</dbReference>
<dbReference type="EMBL" id="SPLM01000111">
    <property type="protein sequence ID" value="TMW58389.1"/>
    <property type="molecule type" value="Genomic_DNA"/>
</dbReference>
<name>A0A8K1C827_PYTOL</name>
<dbReference type="OrthoDB" id="89086at2759"/>
<sequence>MDNDSCYPAAVVGSKGEVNKGIDPPRSEVSDCQNPNFLEHSNTYHRYACTARGGVKFCGHIFAYYFEKETVGYKHAHDFQYVIIWTEGDRVTYVSAMSHLEADTKSINDSDVAKEGTNVKFVLHTEGSSRHAIRFAGRSKDRVEENKKGFFVLPDVVSWYTMTCEGSDNAKLRATMNTLGFSSSRSTNPISDGVFLKNLNNARPKHFPEFNDESEKNSQ</sequence>
<evidence type="ECO:0000313" key="2">
    <source>
        <dbReference type="Proteomes" id="UP000794436"/>
    </source>
</evidence>
<dbReference type="PANTHER" id="PTHR33657">
    <property type="entry name" value="DOMAIN PROTEIN, PUTATIVE (AFU_ORTHOLOGUE AFUA_5G00600)-RELATED"/>
    <property type="match status" value="1"/>
</dbReference>
<protein>
    <submittedName>
        <fullName evidence="1">Uncharacterized protein</fullName>
    </submittedName>
</protein>
<organism evidence="1 2">
    <name type="scientific">Pythium oligandrum</name>
    <name type="common">Mycoparasitic fungus</name>
    <dbReference type="NCBI Taxonomy" id="41045"/>
    <lineage>
        <taxon>Eukaryota</taxon>
        <taxon>Sar</taxon>
        <taxon>Stramenopiles</taxon>
        <taxon>Oomycota</taxon>
        <taxon>Peronosporomycetes</taxon>
        <taxon>Pythiales</taxon>
        <taxon>Pythiaceae</taxon>
        <taxon>Pythium</taxon>
    </lineage>
</organism>
<accession>A0A8K1C827</accession>
<dbReference type="PIRSF" id="PIRSF029958">
    <property type="entry name" value="Necrosis-inducing_protein"/>
    <property type="match status" value="1"/>
</dbReference>
<comment type="caution">
    <text evidence="1">The sequence shown here is derived from an EMBL/GenBank/DDBJ whole genome shotgun (WGS) entry which is preliminary data.</text>
</comment>
<dbReference type="InterPro" id="IPR008701">
    <property type="entry name" value="NPP1"/>
</dbReference>
<dbReference type="Proteomes" id="UP000794436">
    <property type="component" value="Unassembled WGS sequence"/>
</dbReference>
<reference evidence="1" key="1">
    <citation type="submission" date="2019-03" db="EMBL/GenBank/DDBJ databases">
        <title>Long read genome sequence of the mycoparasitic Pythium oligandrum ATCC 38472 isolated from sugarbeet rhizosphere.</title>
        <authorList>
            <person name="Gaulin E."/>
        </authorList>
    </citation>
    <scope>NUCLEOTIDE SEQUENCE</scope>
    <source>
        <strain evidence="1">ATCC 38472_TT</strain>
    </source>
</reference>
<dbReference type="PANTHER" id="PTHR33657:SF6">
    <property type="entry name" value="SECRETED PROTEIN"/>
    <property type="match status" value="1"/>
</dbReference>
<dbReference type="AlphaFoldDB" id="A0A8K1C827"/>
<proteinExistence type="predicted"/>